<keyword evidence="1" id="KW-0547">Nucleotide-binding</keyword>
<dbReference type="AlphaFoldDB" id="A0A4V1KHK8"/>
<dbReference type="SUPFAM" id="SSF52540">
    <property type="entry name" value="P-loop containing nucleoside triphosphate hydrolases"/>
    <property type="match status" value="1"/>
</dbReference>
<feature type="compositionally biased region" description="Basic residues" evidence="7">
    <location>
        <begin position="232"/>
        <end position="242"/>
    </location>
</feature>
<keyword evidence="10" id="KW-1185">Reference proteome</keyword>
<feature type="domain" description="CobW C-terminal" evidence="8">
    <location>
        <begin position="290"/>
        <end position="384"/>
    </location>
</feature>
<dbReference type="OrthoDB" id="9808822at2"/>
<dbReference type="Proteomes" id="UP000289708">
    <property type="component" value="Unassembled WGS sequence"/>
</dbReference>
<dbReference type="Gene3D" id="3.30.1220.10">
    <property type="entry name" value="CobW-like, C-terminal domain"/>
    <property type="match status" value="1"/>
</dbReference>
<organism evidence="9 10">
    <name type="scientific">Hansschlegelia zhihuaiae</name>
    <dbReference type="NCBI Taxonomy" id="405005"/>
    <lineage>
        <taxon>Bacteria</taxon>
        <taxon>Pseudomonadati</taxon>
        <taxon>Pseudomonadota</taxon>
        <taxon>Alphaproteobacteria</taxon>
        <taxon>Hyphomicrobiales</taxon>
        <taxon>Methylopilaceae</taxon>
        <taxon>Hansschlegelia</taxon>
    </lineage>
</organism>
<comment type="catalytic activity">
    <reaction evidence="6">
        <text>GTP + H2O = GDP + phosphate + H(+)</text>
        <dbReference type="Rhea" id="RHEA:19669"/>
        <dbReference type="ChEBI" id="CHEBI:15377"/>
        <dbReference type="ChEBI" id="CHEBI:15378"/>
        <dbReference type="ChEBI" id="CHEBI:37565"/>
        <dbReference type="ChEBI" id="CHEBI:43474"/>
        <dbReference type="ChEBI" id="CHEBI:58189"/>
    </reaction>
    <physiologicalReaction direction="left-to-right" evidence="6">
        <dbReference type="Rhea" id="RHEA:19670"/>
    </physiologicalReaction>
</comment>
<evidence type="ECO:0000256" key="5">
    <source>
        <dbReference type="ARBA" id="ARBA00045658"/>
    </source>
</evidence>
<dbReference type="EMBL" id="RYFI01000032">
    <property type="protein sequence ID" value="RXF67542.1"/>
    <property type="molecule type" value="Genomic_DNA"/>
</dbReference>
<evidence type="ECO:0000256" key="1">
    <source>
        <dbReference type="ARBA" id="ARBA00022741"/>
    </source>
</evidence>
<feature type="region of interest" description="Disordered" evidence="7">
    <location>
        <begin position="223"/>
        <end position="250"/>
    </location>
</feature>
<name>A0A4V1KHK8_9HYPH</name>
<dbReference type="InterPro" id="IPR011629">
    <property type="entry name" value="CobW-like_C"/>
</dbReference>
<dbReference type="Gene3D" id="3.40.50.300">
    <property type="entry name" value="P-loop containing nucleotide triphosphate hydrolases"/>
    <property type="match status" value="1"/>
</dbReference>
<accession>A0A4V1KHK8</accession>
<gene>
    <name evidence="9" type="ORF">EK403_21150</name>
</gene>
<comment type="similarity">
    <text evidence="4">Belongs to the SIMIBI class G3E GTPase family. ZNG1 subfamily.</text>
</comment>
<keyword evidence="3" id="KW-0143">Chaperone</keyword>
<evidence type="ECO:0000313" key="10">
    <source>
        <dbReference type="Proteomes" id="UP000289708"/>
    </source>
</evidence>
<protein>
    <submittedName>
        <fullName evidence="9">GTP-binding protein</fullName>
    </submittedName>
</protein>
<dbReference type="SMART" id="SM00833">
    <property type="entry name" value="CobW_C"/>
    <property type="match status" value="1"/>
</dbReference>
<dbReference type="SUPFAM" id="SSF90002">
    <property type="entry name" value="Hypothetical protein YjiA, C-terminal domain"/>
    <property type="match status" value="1"/>
</dbReference>
<evidence type="ECO:0000259" key="8">
    <source>
        <dbReference type="SMART" id="SM00833"/>
    </source>
</evidence>
<keyword evidence="2" id="KW-0378">Hydrolase</keyword>
<comment type="function">
    <text evidence="5">Zinc chaperone that directly transfers zinc cofactor to target proteins, thereby activating them. Zinc is transferred from the CXCC motif in the GTPase domain to the zinc binding site in target proteins in a process requiring GTP hydrolysis.</text>
</comment>
<dbReference type="InterPro" id="IPR003495">
    <property type="entry name" value="CobW/HypB/UreG_nucleotide-bd"/>
</dbReference>
<proteinExistence type="inferred from homology"/>
<dbReference type="Pfam" id="PF02492">
    <property type="entry name" value="cobW"/>
    <property type="match status" value="1"/>
</dbReference>
<dbReference type="Pfam" id="PF07683">
    <property type="entry name" value="CobW_C"/>
    <property type="match status" value="1"/>
</dbReference>
<dbReference type="CDD" id="cd03112">
    <property type="entry name" value="CobW-like"/>
    <property type="match status" value="1"/>
</dbReference>
<evidence type="ECO:0000256" key="7">
    <source>
        <dbReference type="SAM" id="MobiDB-lite"/>
    </source>
</evidence>
<dbReference type="InterPro" id="IPR036627">
    <property type="entry name" value="CobW-likC_sf"/>
</dbReference>
<dbReference type="RefSeq" id="WP_128779444.1">
    <property type="nucleotide sequence ID" value="NZ_RYFI01000032.1"/>
</dbReference>
<dbReference type="PANTHER" id="PTHR13748:SF59">
    <property type="entry name" value="COBW C-TERMINAL DOMAIN-CONTAINING PROTEIN"/>
    <property type="match status" value="1"/>
</dbReference>
<evidence type="ECO:0000256" key="3">
    <source>
        <dbReference type="ARBA" id="ARBA00023186"/>
    </source>
</evidence>
<dbReference type="InterPro" id="IPR027417">
    <property type="entry name" value="P-loop_NTPase"/>
</dbReference>
<evidence type="ECO:0000256" key="6">
    <source>
        <dbReference type="ARBA" id="ARBA00049117"/>
    </source>
</evidence>
<evidence type="ECO:0000313" key="9">
    <source>
        <dbReference type="EMBL" id="RXF67542.1"/>
    </source>
</evidence>
<evidence type="ECO:0000256" key="4">
    <source>
        <dbReference type="ARBA" id="ARBA00034320"/>
    </source>
</evidence>
<dbReference type="InterPro" id="IPR051316">
    <property type="entry name" value="Zinc-reg_GTPase_activator"/>
</dbReference>
<reference evidence="9 10" key="1">
    <citation type="submission" date="2018-12" db="EMBL/GenBank/DDBJ databases">
        <title>bacterium Hansschlegelia zhihuaiae S113.</title>
        <authorList>
            <person name="He J."/>
        </authorList>
    </citation>
    <scope>NUCLEOTIDE SEQUENCE [LARGE SCALE GENOMIC DNA]</scope>
    <source>
        <strain evidence="9 10">S 113</strain>
    </source>
</reference>
<dbReference type="GO" id="GO:0016787">
    <property type="term" value="F:hydrolase activity"/>
    <property type="evidence" value="ECO:0007669"/>
    <property type="project" value="UniProtKB-KW"/>
</dbReference>
<dbReference type="PANTHER" id="PTHR13748">
    <property type="entry name" value="COBW-RELATED"/>
    <property type="match status" value="1"/>
</dbReference>
<dbReference type="GO" id="GO:0000166">
    <property type="term" value="F:nucleotide binding"/>
    <property type="evidence" value="ECO:0007669"/>
    <property type="project" value="UniProtKB-KW"/>
</dbReference>
<evidence type="ECO:0000256" key="2">
    <source>
        <dbReference type="ARBA" id="ARBA00022801"/>
    </source>
</evidence>
<comment type="caution">
    <text evidence="9">The sequence shown here is derived from an EMBL/GenBank/DDBJ whole genome shotgun (WGS) entry which is preliminary data.</text>
</comment>
<sequence>MSLSEALSDKTPVTVLTGYLGAGKTTLLNRILSEQHGKKYAVIVNEFGEIGIDNDLVVGADEEVFEMNNGCVCCTVRGDLIRILEGLMRRKGKFDAIIVETTGLADPAPVAQTFFIDEEVGRKARLDAVVTVADAKWLTERLKDAPEAKSQIAFADVILLNKTDLVSGEELEEVEARIRGLNPYARIIRTEKCAVPLDAVLDKGAFDLDRILALEPAFLEADDHHHHDHDHGHGHHHHGHGHDHHDDHEHGPDCGCGHDHAHEDHGHAHHDHGHGEHSHGGLKHYHDEHMKSVALEIPGDVDPHKFMPWVNDLAQTEGQNFLRWKGILAFKDEPRRFVLQGVHMILDGDLQREWKAEEKRRSKLVFIGKDLDEAKLRQGFEACAA</sequence>